<organism evidence="10 11">
    <name type="scientific">Glonium stellatum</name>
    <dbReference type="NCBI Taxonomy" id="574774"/>
    <lineage>
        <taxon>Eukaryota</taxon>
        <taxon>Fungi</taxon>
        <taxon>Dikarya</taxon>
        <taxon>Ascomycota</taxon>
        <taxon>Pezizomycotina</taxon>
        <taxon>Dothideomycetes</taxon>
        <taxon>Pleosporomycetidae</taxon>
        <taxon>Gloniales</taxon>
        <taxon>Gloniaceae</taxon>
        <taxon>Glonium</taxon>
    </lineage>
</organism>
<feature type="signal peptide" evidence="6">
    <location>
        <begin position="1"/>
        <end position="19"/>
    </location>
</feature>
<evidence type="ECO:0000256" key="5">
    <source>
        <dbReference type="ARBA" id="ARBA00023008"/>
    </source>
</evidence>
<dbReference type="GO" id="GO:0033215">
    <property type="term" value="P:reductive iron assimilation"/>
    <property type="evidence" value="ECO:0007669"/>
    <property type="project" value="TreeGrafter"/>
</dbReference>
<dbReference type="InterPro" id="IPR044130">
    <property type="entry name" value="CuRO_2_Fet3-like"/>
</dbReference>
<evidence type="ECO:0000256" key="3">
    <source>
        <dbReference type="ARBA" id="ARBA00022729"/>
    </source>
</evidence>
<evidence type="ECO:0000256" key="1">
    <source>
        <dbReference type="ARBA" id="ARBA00010609"/>
    </source>
</evidence>
<dbReference type="Proteomes" id="UP000250140">
    <property type="component" value="Unassembled WGS sequence"/>
</dbReference>
<accession>A0A8E2F790</accession>
<dbReference type="InterPro" id="IPR011707">
    <property type="entry name" value="Cu-oxidase-like_N"/>
</dbReference>
<dbReference type="InterPro" id="IPR001117">
    <property type="entry name" value="Cu-oxidase_2nd"/>
</dbReference>
<feature type="domain" description="Plastocyanin-like" evidence="7">
    <location>
        <begin position="153"/>
        <end position="299"/>
    </location>
</feature>
<dbReference type="EMBL" id="KV748993">
    <property type="protein sequence ID" value="OCL11751.1"/>
    <property type="molecule type" value="Genomic_DNA"/>
</dbReference>
<dbReference type="PROSITE" id="PS00080">
    <property type="entry name" value="MULTICOPPER_OXIDASE2"/>
    <property type="match status" value="1"/>
</dbReference>
<dbReference type="CDD" id="cd13899">
    <property type="entry name" value="CuRO_3_Fet3p"/>
    <property type="match status" value="1"/>
</dbReference>
<keyword evidence="4" id="KW-0560">Oxidoreductase</keyword>
<dbReference type="GO" id="GO:0005507">
    <property type="term" value="F:copper ion binding"/>
    <property type="evidence" value="ECO:0007669"/>
    <property type="project" value="InterPro"/>
</dbReference>
<dbReference type="Pfam" id="PF07732">
    <property type="entry name" value="Cu-oxidase_3"/>
    <property type="match status" value="1"/>
</dbReference>
<dbReference type="InterPro" id="IPR033138">
    <property type="entry name" value="Cu_oxidase_CS"/>
</dbReference>
<dbReference type="AlphaFoldDB" id="A0A8E2F790"/>
<evidence type="ECO:0000313" key="10">
    <source>
        <dbReference type="EMBL" id="OCL11751.1"/>
    </source>
</evidence>
<comment type="similarity">
    <text evidence="1">Belongs to the multicopper oxidase family.</text>
</comment>
<reference evidence="10 11" key="1">
    <citation type="journal article" date="2016" name="Nat. Commun.">
        <title>Ectomycorrhizal ecology is imprinted in the genome of the dominant symbiotic fungus Cenococcum geophilum.</title>
        <authorList>
            <consortium name="DOE Joint Genome Institute"/>
            <person name="Peter M."/>
            <person name="Kohler A."/>
            <person name="Ohm R.A."/>
            <person name="Kuo A."/>
            <person name="Krutzmann J."/>
            <person name="Morin E."/>
            <person name="Arend M."/>
            <person name="Barry K.W."/>
            <person name="Binder M."/>
            <person name="Choi C."/>
            <person name="Clum A."/>
            <person name="Copeland A."/>
            <person name="Grisel N."/>
            <person name="Haridas S."/>
            <person name="Kipfer T."/>
            <person name="LaButti K."/>
            <person name="Lindquist E."/>
            <person name="Lipzen A."/>
            <person name="Maire R."/>
            <person name="Meier B."/>
            <person name="Mihaltcheva S."/>
            <person name="Molinier V."/>
            <person name="Murat C."/>
            <person name="Poggeler S."/>
            <person name="Quandt C.A."/>
            <person name="Sperisen C."/>
            <person name="Tritt A."/>
            <person name="Tisserant E."/>
            <person name="Crous P.W."/>
            <person name="Henrissat B."/>
            <person name="Nehls U."/>
            <person name="Egli S."/>
            <person name="Spatafora J.W."/>
            <person name="Grigoriev I.V."/>
            <person name="Martin F.M."/>
        </authorList>
    </citation>
    <scope>NUCLEOTIDE SEQUENCE [LARGE SCALE GENOMIC DNA]</scope>
    <source>
        <strain evidence="10 11">CBS 207.34</strain>
    </source>
</reference>
<dbReference type="Pfam" id="PF07731">
    <property type="entry name" value="Cu-oxidase_2"/>
    <property type="match status" value="1"/>
</dbReference>
<dbReference type="PROSITE" id="PS00079">
    <property type="entry name" value="MULTICOPPER_OXIDASE1"/>
    <property type="match status" value="2"/>
</dbReference>
<keyword evidence="11" id="KW-1185">Reference proteome</keyword>
<evidence type="ECO:0000259" key="8">
    <source>
        <dbReference type="Pfam" id="PF07731"/>
    </source>
</evidence>
<dbReference type="OrthoDB" id="2121828at2759"/>
<dbReference type="GO" id="GO:0033573">
    <property type="term" value="C:high-affinity iron permease complex"/>
    <property type="evidence" value="ECO:0007669"/>
    <property type="project" value="TreeGrafter"/>
</dbReference>
<dbReference type="InterPro" id="IPR008972">
    <property type="entry name" value="Cupredoxin"/>
</dbReference>
<dbReference type="CDD" id="cd13851">
    <property type="entry name" value="CuRO_1_Fet3p"/>
    <property type="match status" value="1"/>
</dbReference>
<protein>
    <submittedName>
        <fullName evidence="10">Ferroxidase</fullName>
    </submittedName>
</protein>
<keyword evidence="5" id="KW-0186">Copper</keyword>
<name>A0A8E2F790_9PEZI</name>
<keyword evidence="2" id="KW-0479">Metal-binding</keyword>
<dbReference type="GO" id="GO:0010106">
    <property type="term" value="P:cellular response to iron ion starvation"/>
    <property type="evidence" value="ECO:0007669"/>
    <property type="project" value="TreeGrafter"/>
</dbReference>
<feature type="domain" description="Plastocyanin-like" evidence="9">
    <location>
        <begin position="28"/>
        <end position="143"/>
    </location>
</feature>
<dbReference type="Pfam" id="PF00394">
    <property type="entry name" value="Cu-oxidase"/>
    <property type="match status" value="1"/>
</dbReference>
<dbReference type="InterPro" id="IPR002355">
    <property type="entry name" value="Cu_oxidase_Cu_BS"/>
</dbReference>
<proteinExistence type="inferred from homology"/>
<dbReference type="Gene3D" id="2.60.40.420">
    <property type="entry name" value="Cupredoxins - blue copper proteins"/>
    <property type="match status" value="3"/>
</dbReference>
<evidence type="ECO:0000256" key="2">
    <source>
        <dbReference type="ARBA" id="ARBA00022723"/>
    </source>
</evidence>
<sequence>MAWFLALVALSTLLPSSLAKTVTFNWDIGWVNAAPDGFNRPVIGINGQWPLPKVEADLGDTIVVNIHNSLGNETTGIHWHGQFQQGTNNMDGPSGVTQCPIPPGSSFTYSFTAEPAGSYWYHSHAPAQYPDGLRGPLIIHDRAAEKKLGFDQELTLTVSDWYHDQMPGLVHYYLSTANTDGSEPIPNSSIINDKLTETFNIQPNKKYLIRIINISAFAAHYVKFDGHNMCVVAVDGVQTQPVTTDTIEVSAGQRMDVIITGMPNPKKNYAFVASMDPSMFDSVPSTLNLNSDGILQYNPKFPAPAPIRQSTFTPIDDFSLAPLDGQHIYGNPDQIITMLVNFSDYSVGQRAALGPTPYVSPKVPTLYTALTTGQDALNPKVYGDGVNPFILKSGQIIEVVVNNIDTGAHPFHLHGHTFQVVARTNTQPWDGNTKNLRAVPMKRDTMKVPAGGAIVLRFQANNPGVFLFHCHIEWHVQAGLSVTFIESPIQLQQQFPNGIPWAQKQICQKQGIPTEGNCAGQTRNVLDNSKCNKALDANIWGSLINPPKSRKVRGLLRDVASARVRV</sequence>
<evidence type="ECO:0000259" key="7">
    <source>
        <dbReference type="Pfam" id="PF00394"/>
    </source>
</evidence>
<evidence type="ECO:0000313" key="11">
    <source>
        <dbReference type="Proteomes" id="UP000250140"/>
    </source>
</evidence>
<dbReference type="InterPro" id="IPR011706">
    <property type="entry name" value="Cu-oxidase_C"/>
</dbReference>
<dbReference type="PANTHER" id="PTHR11709:SF361">
    <property type="entry name" value="IRON TRANSPORT MULTICOPPER OXIDASE FET3"/>
    <property type="match status" value="1"/>
</dbReference>
<dbReference type="GO" id="GO:0004322">
    <property type="term" value="F:ferroxidase activity"/>
    <property type="evidence" value="ECO:0007669"/>
    <property type="project" value="TreeGrafter"/>
</dbReference>
<dbReference type="PANTHER" id="PTHR11709">
    <property type="entry name" value="MULTI-COPPER OXIDASE"/>
    <property type="match status" value="1"/>
</dbReference>
<evidence type="ECO:0000259" key="9">
    <source>
        <dbReference type="Pfam" id="PF07732"/>
    </source>
</evidence>
<gene>
    <name evidence="10" type="ORF">AOQ84DRAFT_313359</name>
</gene>
<feature type="domain" description="Plastocyanin-like" evidence="8">
    <location>
        <begin position="358"/>
        <end position="488"/>
    </location>
</feature>
<dbReference type="CDD" id="cd13877">
    <property type="entry name" value="CuRO_2_Fet3p_like"/>
    <property type="match status" value="1"/>
</dbReference>
<evidence type="ECO:0000256" key="6">
    <source>
        <dbReference type="SAM" id="SignalP"/>
    </source>
</evidence>
<dbReference type="InterPro" id="IPR045087">
    <property type="entry name" value="Cu-oxidase_fam"/>
</dbReference>
<evidence type="ECO:0000256" key="4">
    <source>
        <dbReference type="ARBA" id="ARBA00023002"/>
    </source>
</evidence>
<feature type="chain" id="PRO_5034172181" evidence="6">
    <location>
        <begin position="20"/>
        <end position="566"/>
    </location>
</feature>
<dbReference type="SUPFAM" id="SSF49503">
    <property type="entry name" value="Cupredoxins"/>
    <property type="match status" value="3"/>
</dbReference>
<keyword evidence="3 6" id="KW-0732">Signal</keyword>